<organism evidence="3">
    <name type="scientific">freshwater metagenome</name>
    <dbReference type="NCBI Taxonomy" id="449393"/>
    <lineage>
        <taxon>unclassified sequences</taxon>
        <taxon>metagenomes</taxon>
        <taxon>ecological metagenomes</taxon>
    </lineage>
</organism>
<evidence type="ECO:0000313" key="2">
    <source>
        <dbReference type="EMBL" id="CAB4815870.1"/>
    </source>
</evidence>
<protein>
    <submittedName>
        <fullName evidence="3">Unannotated protein</fullName>
    </submittedName>
</protein>
<sequence length="158" mass="15939">MRRTLTALLIAVLAISLSGCGAGTNAATRNTKQVTDGVEGAITTDGNNIKLVNILVVATAEGAGVLVGTVVNSMPTEDALLGVAINGQVATVTGSNSLMQNAPIIFEGPSTNAKAVVAALGATPGQSVEVTMFFARAGQINVQAIIRDQRDTYAGITA</sequence>
<evidence type="ECO:0000313" key="3">
    <source>
        <dbReference type="EMBL" id="CAB5135980.1"/>
    </source>
</evidence>
<dbReference type="AlphaFoldDB" id="A0A6J7W3J4"/>
<accession>A0A6J7W3J4</accession>
<dbReference type="EMBL" id="CAFABC010000003">
    <property type="protein sequence ID" value="CAB4815870.1"/>
    <property type="molecule type" value="Genomic_DNA"/>
</dbReference>
<dbReference type="PROSITE" id="PS51257">
    <property type="entry name" value="PROKAR_LIPOPROTEIN"/>
    <property type="match status" value="1"/>
</dbReference>
<gene>
    <name evidence="1" type="ORF">UFOPK2731_00271</name>
    <name evidence="2" type="ORF">UFOPK3161_00195</name>
    <name evidence="3" type="ORF">UFOPK4427_00181</name>
</gene>
<dbReference type="EMBL" id="CAEZYO010000005">
    <property type="protein sequence ID" value="CAB4722946.1"/>
    <property type="molecule type" value="Genomic_DNA"/>
</dbReference>
<name>A0A6J7W3J4_9ZZZZ</name>
<proteinExistence type="predicted"/>
<reference evidence="3" key="1">
    <citation type="submission" date="2020-05" db="EMBL/GenBank/DDBJ databases">
        <authorList>
            <person name="Chiriac C."/>
            <person name="Salcher M."/>
            <person name="Ghai R."/>
            <person name="Kavagutti S V."/>
        </authorList>
    </citation>
    <scope>NUCLEOTIDE SEQUENCE</scope>
</reference>
<evidence type="ECO:0000313" key="1">
    <source>
        <dbReference type="EMBL" id="CAB4722946.1"/>
    </source>
</evidence>
<dbReference type="EMBL" id="CAFBRY010000002">
    <property type="protein sequence ID" value="CAB5135980.1"/>
    <property type="molecule type" value="Genomic_DNA"/>
</dbReference>